<evidence type="ECO:0000256" key="2">
    <source>
        <dbReference type="ARBA" id="ARBA00004651"/>
    </source>
</evidence>
<dbReference type="PANTHER" id="PTHR11893:SF36">
    <property type="entry name" value="INNEXIN-5"/>
    <property type="match status" value="1"/>
</dbReference>
<feature type="transmembrane region" description="Helical" evidence="12">
    <location>
        <begin position="302"/>
        <end position="327"/>
    </location>
</feature>
<evidence type="ECO:0000256" key="4">
    <source>
        <dbReference type="ARBA" id="ARBA00022475"/>
    </source>
</evidence>
<reference evidence="15" key="1">
    <citation type="submission" date="2022-11" db="UniProtKB">
        <authorList>
            <consortium name="WormBaseParasite"/>
        </authorList>
    </citation>
    <scope>IDENTIFICATION</scope>
</reference>
<feature type="region of interest" description="Disordered" evidence="13">
    <location>
        <begin position="543"/>
        <end position="591"/>
    </location>
</feature>
<evidence type="ECO:0000256" key="1">
    <source>
        <dbReference type="ARBA" id="ARBA00004610"/>
    </source>
</evidence>
<dbReference type="GO" id="GO:0034220">
    <property type="term" value="P:monoatomic ion transmembrane transport"/>
    <property type="evidence" value="ECO:0007669"/>
    <property type="project" value="UniProtKB-KW"/>
</dbReference>
<comment type="function">
    <text evidence="12">Structural component of the gap junctions.</text>
</comment>
<dbReference type="PANTHER" id="PTHR11893">
    <property type="entry name" value="INNEXIN"/>
    <property type="match status" value="1"/>
</dbReference>
<evidence type="ECO:0000256" key="7">
    <source>
        <dbReference type="ARBA" id="ARBA00022949"/>
    </source>
</evidence>
<gene>
    <name evidence="12" type="primary">inx</name>
</gene>
<keyword evidence="10 12" id="KW-0472">Membrane</keyword>
<keyword evidence="14" id="KW-1185">Reference proteome</keyword>
<evidence type="ECO:0000256" key="3">
    <source>
        <dbReference type="ARBA" id="ARBA00022448"/>
    </source>
</evidence>
<feature type="transmembrane region" description="Helical" evidence="12">
    <location>
        <begin position="37"/>
        <end position="56"/>
    </location>
</feature>
<comment type="subcellular location">
    <subcellularLocation>
        <location evidence="1">Cell junction</location>
        <location evidence="1">Gap junction</location>
    </subcellularLocation>
    <subcellularLocation>
        <location evidence="2 12">Cell membrane</location>
        <topology evidence="2 12">Multi-pass membrane protein</topology>
    </subcellularLocation>
</comment>
<dbReference type="WBParaSite" id="scaffold7135_cov385.g11706">
    <property type="protein sequence ID" value="scaffold7135_cov385.g11706"/>
    <property type="gene ID" value="scaffold7135_cov385.g11706"/>
</dbReference>
<evidence type="ECO:0000256" key="13">
    <source>
        <dbReference type="SAM" id="MobiDB-lite"/>
    </source>
</evidence>
<keyword evidence="9 12" id="KW-0406">Ion transport</keyword>
<keyword evidence="7" id="KW-0965">Cell junction</keyword>
<evidence type="ECO:0000256" key="11">
    <source>
        <dbReference type="ARBA" id="ARBA00023303"/>
    </source>
</evidence>
<evidence type="ECO:0000256" key="5">
    <source>
        <dbReference type="ARBA" id="ARBA00022692"/>
    </source>
</evidence>
<evidence type="ECO:0000256" key="10">
    <source>
        <dbReference type="ARBA" id="ARBA00023136"/>
    </source>
</evidence>
<keyword evidence="4" id="KW-1003">Cell membrane</keyword>
<name>A0A915N5W0_MELJA</name>
<dbReference type="AlphaFoldDB" id="A0A915N5W0"/>
<proteinExistence type="inferred from homology"/>
<feature type="region of interest" description="Disordered" evidence="13">
    <location>
        <begin position="406"/>
        <end position="425"/>
    </location>
</feature>
<evidence type="ECO:0000256" key="12">
    <source>
        <dbReference type="RuleBase" id="RU010713"/>
    </source>
</evidence>
<evidence type="ECO:0000256" key="8">
    <source>
        <dbReference type="ARBA" id="ARBA00022989"/>
    </source>
</evidence>
<protein>
    <recommendedName>
        <fullName evidence="12">Innexin</fullName>
    </recommendedName>
</protein>
<feature type="transmembrane region" description="Helical" evidence="12">
    <location>
        <begin position="196"/>
        <end position="222"/>
    </location>
</feature>
<keyword evidence="11 12" id="KW-0407">Ion channel</keyword>
<accession>A0A915N5W0</accession>
<feature type="transmembrane region" description="Helical" evidence="12">
    <location>
        <begin position="120"/>
        <end position="140"/>
    </location>
</feature>
<dbReference type="GO" id="GO:0005243">
    <property type="term" value="F:gap junction channel activity"/>
    <property type="evidence" value="ECO:0007669"/>
    <property type="project" value="TreeGrafter"/>
</dbReference>
<evidence type="ECO:0000256" key="9">
    <source>
        <dbReference type="ARBA" id="ARBA00023065"/>
    </source>
</evidence>
<organism evidence="14 15">
    <name type="scientific">Meloidogyne javanica</name>
    <name type="common">Root-knot nematode worm</name>
    <dbReference type="NCBI Taxonomy" id="6303"/>
    <lineage>
        <taxon>Eukaryota</taxon>
        <taxon>Metazoa</taxon>
        <taxon>Ecdysozoa</taxon>
        <taxon>Nematoda</taxon>
        <taxon>Chromadorea</taxon>
        <taxon>Rhabditida</taxon>
        <taxon>Tylenchina</taxon>
        <taxon>Tylenchomorpha</taxon>
        <taxon>Tylenchoidea</taxon>
        <taxon>Meloidogynidae</taxon>
        <taxon>Meloidogyninae</taxon>
        <taxon>Meloidogyne</taxon>
        <taxon>Meloidogyne incognita group</taxon>
    </lineage>
</organism>
<evidence type="ECO:0000313" key="15">
    <source>
        <dbReference type="WBParaSite" id="scaffold7135_cov385.g11706"/>
    </source>
</evidence>
<keyword evidence="5 12" id="KW-0812">Transmembrane</keyword>
<evidence type="ECO:0000256" key="6">
    <source>
        <dbReference type="ARBA" id="ARBA00022868"/>
    </source>
</evidence>
<sequence length="841" mass="95648">MLGSEYLNHLWKGGSGKLKALARPLLKDGIGDRMDKGNLWVIPGFTMFVFAVLWTTKLSKIALEESTCRGASIYNFEGTQLDDDAKRHCETAKRYYVGVNEQFSLDPSWRTQREVKNPEWVLWFWGPIVFVMYVLTRFVWTLLMENQGINFPNVISASQSVTVETDGIIEVDEERLLERLSVVAENFRTAYSSRAFGAFLAFEFSLVLAPLILLLFVLPLMIGANYRSWGFDIMRAWWEGRDWQGNPLAPFFEFSGHRDRSMLVPLVPRITYCDYHFVSLGNTHTLTYRCYLDANWHERTALFTWVMLVFLTLINVGNLFFWVEWAIRMRNKRQRRKWVTRKWLNADGFSDAELTMMIKFAEEFRMGQLLYFYFIECHTDRVVASAFCTALFGRWLEKKRRQRASLGMNDSSYPMSPPPQNGDGMENREMGSPIGWKLNNTYPHVMPTAPFATPPSMSFSDAPTVAMGGRKSISSSGIPTPKSPAPVTATTLEMGSIPSTTAIVGSMKGRCPNMAAEVGRESAFGNSAFDRKKYSKGRLQRMNEVGLPEVDEEQPLTMKVPEGDENEEKEGDEEEEEGDESSNTSIQKGTSQQAKRKHLFVSVVRLMKLPMSIYRLRPLNSTFAVVLDSSFKLLQMCNMETGIVVAEQILERPAKEIVVEGNIVYALGRFEARIDAFNISNKLKPANSPLPIRLSHQHCQSLARGGEQKTRSLLVACPSGILQIAVQNGQILRTFNEINNTLASNPTMSISALQMLTGPDGNAILIAASRMRREMLITRLKYGEKDGKLTARLRIKQEKQTNEKRLWLWTALAMYDDKIYAMDYIGNKVEVFNFQKIDKNV</sequence>
<dbReference type="InterPro" id="IPR000990">
    <property type="entry name" value="Innexin"/>
</dbReference>
<dbReference type="GO" id="GO:0005886">
    <property type="term" value="C:plasma membrane"/>
    <property type="evidence" value="ECO:0007669"/>
    <property type="project" value="UniProtKB-SubCell"/>
</dbReference>
<feature type="compositionally biased region" description="Acidic residues" evidence="13">
    <location>
        <begin position="563"/>
        <end position="580"/>
    </location>
</feature>
<keyword evidence="6" id="KW-0303">Gap junction</keyword>
<feature type="compositionally biased region" description="Polar residues" evidence="13">
    <location>
        <begin position="581"/>
        <end position="591"/>
    </location>
</feature>
<keyword evidence="8 12" id="KW-1133">Transmembrane helix</keyword>
<keyword evidence="3 12" id="KW-0813">Transport</keyword>
<evidence type="ECO:0000313" key="14">
    <source>
        <dbReference type="Proteomes" id="UP000887561"/>
    </source>
</evidence>
<dbReference type="GO" id="GO:0005921">
    <property type="term" value="C:gap junction"/>
    <property type="evidence" value="ECO:0007669"/>
    <property type="project" value="UniProtKB-SubCell"/>
</dbReference>
<dbReference type="Pfam" id="PF00876">
    <property type="entry name" value="Innexin"/>
    <property type="match status" value="1"/>
</dbReference>
<dbReference type="PROSITE" id="PS51013">
    <property type="entry name" value="PANNEXIN"/>
    <property type="match status" value="1"/>
</dbReference>
<dbReference type="Proteomes" id="UP000887561">
    <property type="component" value="Unplaced"/>
</dbReference>
<comment type="similarity">
    <text evidence="12">Belongs to the pannexin family.</text>
</comment>